<keyword evidence="3" id="KW-1185">Reference proteome</keyword>
<comment type="caution">
    <text evidence="2">The sequence shown here is derived from an EMBL/GenBank/DDBJ whole genome shotgun (WGS) entry which is preliminary data.</text>
</comment>
<feature type="region of interest" description="Disordered" evidence="1">
    <location>
        <begin position="144"/>
        <end position="168"/>
    </location>
</feature>
<proteinExistence type="predicted"/>
<dbReference type="EMBL" id="JBBPBN010000011">
    <property type="protein sequence ID" value="KAK9029776.1"/>
    <property type="molecule type" value="Genomic_DNA"/>
</dbReference>
<gene>
    <name evidence="2" type="ORF">V6N11_026878</name>
</gene>
<evidence type="ECO:0000256" key="1">
    <source>
        <dbReference type="SAM" id="MobiDB-lite"/>
    </source>
</evidence>
<name>A0ABR2SWY6_9ROSI</name>
<dbReference type="Proteomes" id="UP001396334">
    <property type="component" value="Unassembled WGS sequence"/>
</dbReference>
<sequence>MVEIRSQTTQAATWQLETARLQSEINGMEARLETKLDDKLQDMREKLMADFSKLFETSWGKKKSSDDEHLQTEGDSVSGVTTSCNLGVLGPIPSTHKKIHTDSTMGDLPVRAKQTMAMNVDDRTQQRGGMAVEVRAILRSRSGARTCKGSTGDAPFGRQSASMASVLG</sequence>
<accession>A0ABR2SWY6</accession>
<evidence type="ECO:0000313" key="2">
    <source>
        <dbReference type="EMBL" id="KAK9029776.1"/>
    </source>
</evidence>
<evidence type="ECO:0000313" key="3">
    <source>
        <dbReference type="Proteomes" id="UP001396334"/>
    </source>
</evidence>
<protein>
    <submittedName>
        <fullName evidence="2">Uncharacterized protein</fullName>
    </submittedName>
</protein>
<reference evidence="2 3" key="1">
    <citation type="journal article" date="2024" name="G3 (Bethesda)">
        <title>Genome assembly of Hibiscus sabdariffa L. provides insights into metabolisms of medicinal natural products.</title>
        <authorList>
            <person name="Kim T."/>
        </authorList>
    </citation>
    <scope>NUCLEOTIDE SEQUENCE [LARGE SCALE GENOMIC DNA]</scope>
    <source>
        <strain evidence="2">TK-2024</strain>
        <tissue evidence="2">Old leaves</tissue>
    </source>
</reference>
<feature type="compositionally biased region" description="Polar residues" evidence="1">
    <location>
        <begin position="159"/>
        <end position="168"/>
    </location>
</feature>
<organism evidence="2 3">
    <name type="scientific">Hibiscus sabdariffa</name>
    <name type="common">roselle</name>
    <dbReference type="NCBI Taxonomy" id="183260"/>
    <lineage>
        <taxon>Eukaryota</taxon>
        <taxon>Viridiplantae</taxon>
        <taxon>Streptophyta</taxon>
        <taxon>Embryophyta</taxon>
        <taxon>Tracheophyta</taxon>
        <taxon>Spermatophyta</taxon>
        <taxon>Magnoliopsida</taxon>
        <taxon>eudicotyledons</taxon>
        <taxon>Gunneridae</taxon>
        <taxon>Pentapetalae</taxon>
        <taxon>rosids</taxon>
        <taxon>malvids</taxon>
        <taxon>Malvales</taxon>
        <taxon>Malvaceae</taxon>
        <taxon>Malvoideae</taxon>
        <taxon>Hibiscus</taxon>
    </lineage>
</organism>